<gene>
    <name evidence="2" type="primary">NCL1_05204</name>
    <name evidence="2" type="ORF">TNCV_2852921</name>
</gene>
<dbReference type="EMBL" id="BMAU01021067">
    <property type="protein sequence ID" value="GFX88992.1"/>
    <property type="molecule type" value="Genomic_DNA"/>
</dbReference>
<evidence type="ECO:0000313" key="2">
    <source>
        <dbReference type="EMBL" id="GFX88992.1"/>
    </source>
</evidence>
<sequence>MPSTDQSSRRPSHRKKGTRTANCFIGRHPHTGSSFSRAPVSSRTIRAWLKDIWTRGECLNPAFALQRHIAPTAGVMIWGAIAYNIRSHLVLIRGIMTACNHMCCPSCNGSQEPFFNKTMLGLTRQGCHKTVSALLQPFLVLLDPQICLQSSISGTIWDGKLGIPRV</sequence>
<dbReference type="Proteomes" id="UP000887159">
    <property type="component" value="Unassembled WGS sequence"/>
</dbReference>
<comment type="caution">
    <text evidence="2">The sequence shown here is derived from an EMBL/GenBank/DDBJ whole genome shotgun (WGS) entry which is preliminary data.</text>
</comment>
<accession>A0A8X6RGD0</accession>
<dbReference type="AlphaFoldDB" id="A0A8X6RGD0"/>
<protein>
    <submittedName>
        <fullName evidence="2">Uncharacterized protein</fullName>
    </submittedName>
</protein>
<proteinExistence type="predicted"/>
<organism evidence="2 3">
    <name type="scientific">Trichonephila clavipes</name>
    <name type="common">Golden silk orbweaver</name>
    <name type="synonym">Nephila clavipes</name>
    <dbReference type="NCBI Taxonomy" id="2585209"/>
    <lineage>
        <taxon>Eukaryota</taxon>
        <taxon>Metazoa</taxon>
        <taxon>Ecdysozoa</taxon>
        <taxon>Arthropoda</taxon>
        <taxon>Chelicerata</taxon>
        <taxon>Arachnida</taxon>
        <taxon>Araneae</taxon>
        <taxon>Araneomorphae</taxon>
        <taxon>Entelegynae</taxon>
        <taxon>Araneoidea</taxon>
        <taxon>Nephilidae</taxon>
        <taxon>Trichonephila</taxon>
    </lineage>
</organism>
<evidence type="ECO:0000313" key="3">
    <source>
        <dbReference type="Proteomes" id="UP000887159"/>
    </source>
</evidence>
<reference evidence="2" key="1">
    <citation type="submission" date="2020-08" db="EMBL/GenBank/DDBJ databases">
        <title>Multicomponent nature underlies the extraordinary mechanical properties of spider dragline silk.</title>
        <authorList>
            <person name="Kono N."/>
            <person name="Nakamura H."/>
            <person name="Mori M."/>
            <person name="Yoshida Y."/>
            <person name="Ohtoshi R."/>
            <person name="Malay A.D."/>
            <person name="Moran D.A.P."/>
            <person name="Tomita M."/>
            <person name="Numata K."/>
            <person name="Arakawa K."/>
        </authorList>
    </citation>
    <scope>NUCLEOTIDE SEQUENCE</scope>
</reference>
<name>A0A8X6RGD0_TRICX</name>
<feature type="region of interest" description="Disordered" evidence="1">
    <location>
        <begin position="1"/>
        <end position="23"/>
    </location>
</feature>
<keyword evidence="3" id="KW-1185">Reference proteome</keyword>
<evidence type="ECO:0000256" key="1">
    <source>
        <dbReference type="SAM" id="MobiDB-lite"/>
    </source>
</evidence>